<accession>A0ABV6B5U4</accession>
<name>A0ABV6B5U4_9DEIO</name>
<dbReference type="RefSeq" id="WP_380016762.1">
    <property type="nucleotide sequence ID" value="NZ_JBHLYR010000081.1"/>
</dbReference>
<feature type="domain" description="Transcription regulator PadR N-terminal" evidence="1">
    <location>
        <begin position="19"/>
        <end position="93"/>
    </location>
</feature>
<dbReference type="InterPro" id="IPR036388">
    <property type="entry name" value="WH-like_DNA-bd_sf"/>
</dbReference>
<sequence>MQDRDGSGKLLRGTLEFLLLASLEHAPLYGLRIIQEVHARTEGHFQFKEGTLYPALHRLERQGLIQAEIQPSDTGGPPRKYYHLTTEGRTALHQQRDEQRAHARALRPYLEWA</sequence>
<dbReference type="EMBL" id="JBHLYR010000081">
    <property type="protein sequence ID" value="MFB9995129.1"/>
    <property type="molecule type" value="Genomic_DNA"/>
</dbReference>
<gene>
    <name evidence="2" type="ORF">ACFFLM_24570</name>
</gene>
<evidence type="ECO:0000313" key="2">
    <source>
        <dbReference type="EMBL" id="MFB9995129.1"/>
    </source>
</evidence>
<dbReference type="InterPro" id="IPR036390">
    <property type="entry name" value="WH_DNA-bd_sf"/>
</dbReference>
<protein>
    <submittedName>
        <fullName evidence="2">PadR family transcriptional regulator</fullName>
    </submittedName>
</protein>
<reference evidence="2 3" key="1">
    <citation type="submission" date="2024-09" db="EMBL/GenBank/DDBJ databases">
        <authorList>
            <person name="Sun Q."/>
            <person name="Mori K."/>
        </authorList>
    </citation>
    <scope>NUCLEOTIDE SEQUENCE [LARGE SCALE GENOMIC DNA]</scope>
    <source>
        <strain evidence="2 3">JCM 13503</strain>
    </source>
</reference>
<dbReference type="InterPro" id="IPR005149">
    <property type="entry name" value="Tscrpt_reg_PadR_N"/>
</dbReference>
<organism evidence="2 3">
    <name type="scientific">Deinococcus oregonensis</name>
    <dbReference type="NCBI Taxonomy" id="1805970"/>
    <lineage>
        <taxon>Bacteria</taxon>
        <taxon>Thermotogati</taxon>
        <taxon>Deinococcota</taxon>
        <taxon>Deinococci</taxon>
        <taxon>Deinococcales</taxon>
        <taxon>Deinococcaceae</taxon>
        <taxon>Deinococcus</taxon>
    </lineage>
</organism>
<proteinExistence type="predicted"/>
<dbReference type="Gene3D" id="1.10.10.10">
    <property type="entry name" value="Winged helix-like DNA-binding domain superfamily/Winged helix DNA-binding domain"/>
    <property type="match status" value="1"/>
</dbReference>
<evidence type="ECO:0000313" key="3">
    <source>
        <dbReference type="Proteomes" id="UP001589733"/>
    </source>
</evidence>
<dbReference type="PANTHER" id="PTHR33169">
    <property type="entry name" value="PADR-FAMILY TRANSCRIPTIONAL REGULATOR"/>
    <property type="match status" value="1"/>
</dbReference>
<dbReference type="PANTHER" id="PTHR33169:SF14">
    <property type="entry name" value="TRANSCRIPTIONAL REGULATOR RV3488"/>
    <property type="match status" value="1"/>
</dbReference>
<evidence type="ECO:0000259" key="1">
    <source>
        <dbReference type="Pfam" id="PF03551"/>
    </source>
</evidence>
<dbReference type="Pfam" id="PF03551">
    <property type="entry name" value="PadR"/>
    <property type="match status" value="1"/>
</dbReference>
<dbReference type="InterPro" id="IPR052509">
    <property type="entry name" value="Metal_resp_DNA-bind_regulator"/>
</dbReference>
<dbReference type="Proteomes" id="UP001589733">
    <property type="component" value="Unassembled WGS sequence"/>
</dbReference>
<keyword evidence="3" id="KW-1185">Reference proteome</keyword>
<dbReference type="SUPFAM" id="SSF46785">
    <property type="entry name" value="Winged helix' DNA-binding domain"/>
    <property type="match status" value="1"/>
</dbReference>
<comment type="caution">
    <text evidence="2">The sequence shown here is derived from an EMBL/GenBank/DDBJ whole genome shotgun (WGS) entry which is preliminary data.</text>
</comment>